<dbReference type="AlphaFoldDB" id="A0A291TA67"/>
<accession>A0A291TA67</accession>
<dbReference type="RefSeq" id="WP_098923804.1">
    <property type="nucleotide sequence ID" value="NZ_CP023819.1"/>
</dbReference>
<reference evidence="1 2" key="1">
    <citation type="submission" date="2017-10" db="EMBL/GenBank/DDBJ databases">
        <title>Complete Genome Sequence of Faecalibacterium prausnitzii isolated from the gut of healthy adult Indian.</title>
        <authorList>
            <person name="Bag S."/>
            <person name="Ghosh T.S."/>
            <person name="Das B."/>
        </authorList>
    </citation>
    <scope>NUCLEOTIDE SEQUENCE [LARGE SCALE GENOMIC DNA]</scope>
    <source>
        <strain evidence="1 2">Indica</strain>
    </source>
</reference>
<proteinExistence type="predicted"/>
<dbReference type="EMBL" id="CP023819">
    <property type="protein sequence ID" value="ATL90044.1"/>
    <property type="molecule type" value="Genomic_DNA"/>
</dbReference>
<evidence type="ECO:0000313" key="2">
    <source>
        <dbReference type="Proteomes" id="UP000223709"/>
    </source>
</evidence>
<protein>
    <submittedName>
        <fullName evidence="1">Uncharacterized protein</fullName>
    </submittedName>
</protein>
<evidence type="ECO:0000313" key="1">
    <source>
        <dbReference type="EMBL" id="ATL90044.1"/>
    </source>
</evidence>
<organism evidence="1 2">
    <name type="scientific">Faecalibacterium prausnitzii</name>
    <dbReference type="NCBI Taxonomy" id="853"/>
    <lineage>
        <taxon>Bacteria</taxon>
        <taxon>Bacillati</taxon>
        <taxon>Bacillota</taxon>
        <taxon>Clostridia</taxon>
        <taxon>Eubacteriales</taxon>
        <taxon>Oscillospiraceae</taxon>
        <taxon>Faecalibacterium</taxon>
    </lineage>
</organism>
<sequence length="257" mass="26289">MQIKITPRTLGGTEFTAQPARLHLGAQNAEGVDRLVFQLPAEWAGCSITLHIRHSDGTLAAPLVLDAAHSAPVGRSFTGWPAGQWMLAATDGSGYTAYTRPGRYDVYDILPTDGTEEEPSPSVYEQFIAQVSGQADAAVQAAQSSAASEASAARQAQAAADAAERAALNGSRAATSASRAESAALRAESFAPEDGTLLSVNGKGGAVVLDAQDVGALPAPVAPQAGALLRVLSIRSDGSLVVDTVTPAALKTLLEAT</sequence>
<gene>
    <name evidence="1" type="ORF">CRH10_06910</name>
</gene>
<name>A0A291TA67_9FIRM</name>
<dbReference type="Proteomes" id="UP000223709">
    <property type="component" value="Chromosome"/>
</dbReference>